<organism evidence="2">
    <name type="scientific">Siphoviridae sp. ctmHK36</name>
    <dbReference type="NCBI Taxonomy" id="2827931"/>
    <lineage>
        <taxon>Viruses</taxon>
        <taxon>Duplodnaviria</taxon>
        <taxon>Heunggongvirae</taxon>
        <taxon>Uroviricota</taxon>
        <taxon>Caudoviricetes</taxon>
    </lineage>
</organism>
<dbReference type="EMBL" id="BK032788">
    <property type="protein sequence ID" value="DAF60431.1"/>
    <property type="molecule type" value="Genomic_DNA"/>
</dbReference>
<sequence length="216" mass="24829">MFLVIVLVLSLLEIGYLVVLNLQAVNHVVKHLVLRWQRKSLRIFLDKFNLTTLCGLYVLCESHCIVIVRFGKSIYHRLNFSAKLRNIIHILNNVKQNRSPNFAFLRLSGIFAPIINQNVKSMWILGKQNIWVNLSTAIRIGKDGKGEYIVVCSDGSKVSIDQDAYDNAMKWVDPDWYEKHPNGDKKSLDFEKAIKAIMKATGAKLEDKKDKKEEEE</sequence>
<keyword evidence="1" id="KW-0472">Membrane</keyword>
<protein>
    <submittedName>
        <fullName evidence="2">Uncharacterized protein</fullName>
    </submittedName>
</protein>
<evidence type="ECO:0000256" key="1">
    <source>
        <dbReference type="SAM" id="Phobius"/>
    </source>
</evidence>
<accession>A0A8S5TBR4</accession>
<keyword evidence="1" id="KW-0812">Transmembrane</keyword>
<keyword evidence="1" id="KW-1133">Transmembrane helix</keyword>
<reference evidence="2" key="1">
    <citation type="journal article" date="2021" name="Proc. Natl. Acad. Sci. U.S.A.">
        <title>A Catalog of Tens of Thousands of Viruses from Human Metagenomes Reveals Hidden Associations with Chronic Diseases.</title>
        <authorList>
            <person name="Tisza M.J."/>
            <person name="Buck C.B."/>
        </authorList>
    </citation>
    <scope>NUCLEOTIDE SEQUENCE</scope>
    <source>
        <strain evidence="2">CtmHK36</strain>
    </source>
</reference>
<evidence type="ECO:0000313" key="2">
    <source>
        <dbReference type="EMBL" id="DAF60431.1"/>
    </source>
</evidence>
<name>A0A8S5TBR4_9CAUD</name>
<proteinExistence type="predicted"/>
<feature type="transmembrane region" description="Helical" evidence="1">
    <location>
        <begin position="48"/>
        <end position="68"/>
    </location>
</feature>